<dbReference type="OrthoDB" id="2621843at2"/>
<name>A0A1E7DQ88_9BACI</name>
<protein>
    <submittedName>
        <fullName evidence="1">Uncharacterized protein</fullName>
    </submittedName>
</protein>
<reference evidence="1 2" key="1">
    <citation type="submission" date="2016-06" db="EMBL/GenBank/DDBJ databases">
        <title>Domibacillus iocasae genome sequencing.</title>
        <authorList>
            <person name="Verma A."/>
            <person name="Pal Y."/>
            <person name="Ojha A.K."/>
            <person name="Krishnamurthi S."/>
        </authorList>
    </citation>
    <scope>NUCLEOTIDE SEQUENCE [LARGE SCALE GENOMIC DNA]</scope>
    <source>
        <strain evidence="1 2">DSM 29979</strain>
    </source>
</reference>
<dbReference type="RefSeq" id="WP_069938104.1">
    <property type="nucleotide sequence ID" value="NZ_MAMP01000020.1"/>
</dbReference>
<gene>
    <name evidence="1" type="ORF">BA724_04235</name>
</gene>
<dbReference type="STRING" id="1714016.BA724_04235"/>
<evidence type="ECO:0000313" key="2">
    <source>
        <dbReference type="Proteomes" id="UP000095658"/>
    </source>
</evidence>
<dbReference type="EMBL" id="MAMP01000020">
    <property type="protein sequence ID" value="OES45223.1"/>
    <property type="molecule type" value="Genomic_DNA"/>
</dbReference>
<keyword evidence="2" id="KW-1185">Reference proteome</keyword>
<comment type="caution">
    <text evidence="1">The sequence shown here is derived from an EMBL/GenBank/DDBJ whole genome shotgun (WGS) entry which is preliminary data.</text>
</comment>
<dbReference type="InterPro" id="IPR037026">
    <property type="entry name" value="Vgr_OB-fold_dom_sf"/>
</dbReference>
<organism evidence="1 2">
    <name type="scientific">Domibacillus iocasae</name>
    <dbReference type="NCBI Taxonomy" id="1714016"/>
    <lineage>
        <taxon>Bacteria</taxon>
        <taxon>Bacillati</taxon>
        <taxon>Bacillota</taxon>
        <taxon>Bacilli</taxon>
        <taxon>Bacillales</taxon>
        <taxon>Bacillaceae</taxon>
        <taxon>Domibacillus</taxon>
    </lineage>
</organism>
<dbReference type="Gene3D" id="2.40.50.230">
    <property type="entry name" value="Gp5 N-terminal domain"/>
    <property type="match status" value="1"/>
</dbReference>
<dbReference type="AlphaFoldDB" id="A0A1E7DQ88"/>
<evidence type="ECO:0000313" key="1">
    <source>
        <dbReference type="EMBL" id="OES45223.1"/>
    </source>
</evidence>
<dbReference type="Proteomes" id="UP000095658">
    <property type="component" value="Unassembled WGS sequence"/>
</dbReference>
<accession>A0A1E7DQ88</accession>
<sequence length="130" mass="14552">MSQATAFFENLQANLLANLNTGMPCRVISYNKELREAKIQPLFKTKEKGRDPIDRSPVEGVPVVFQRYEVSYPDGSKEILVCTPDLKRNDVVWVSFAQRDMADVLDGKSAYPGPETAFKTNNAVITGLIR</sequence>
<proteinExistence type="predicted"/>